<comment type="caution">
    <text evidence="1">The sequence shown here is derived from an EMBL/GenBank/DDBJ whole genome shotgun (WGS) entry which is preliminary data.</text>
</comment>
<dbReference type="Proteomes" id="UP000179807">
    <property type="component" value="Unassembled WGS sequence"/>
</dbReference>
<organism evidence="1 2">
    <name type="scientific">Tritrichomonas foetus</name>
    <dbReference type="NCBI Taxonomy" id="1144522"/>
    <lineage>
        <taxon>Eukaryota</taxon>
        <taxon>Metamonada</taxon>
        <taxon>Parabasalia</taxon>
        <taxon>Tritrichomonadida</taxon>
        <taxon>Tritrichomonadidae</taxon>
        <taxon>Tritrichomonas</taxon>
    </lineage>
</organism>
<accession>A0A1J4JY33</accession>
<dbReference type="VEuPathDB" id="TrichDB:TRFO_28425"/>
<proteinExistence type="predicted"/>
<name>A0A1J4JY33_9EUKA</name>
<keyword evidence="2" id="KW-1185">Reference proteome</keyword>
<evidence type="ECO:0000313" key="1">
    <source>
        <dbReference type="EMBL" id="OHT04071.1"/>
    </source>
</evidence>
<sequence length="193" mass="22379">MFEKSYICTQTVAQKYVPLSVFRGKFISKNAPFSLFGFRLDNPIGTYGCLITRSQIIFSRSNLSLVSKICSRNHQLSVYDKKYNCRPSPSSYDNIMSECASFASLTKEKIIFYSFQNFNGLALKVSYIRVTYVYLCCYRLYNHNLGKSSELRIKLFVNDVMEDFQQDGNRWDIIICNYIINKTIVSIISTKKN</sequence>
<dbReference type="AlphaFoldDB" id="A0A1J4JY33"/>
<reference evidence="1" key="1">
    <citation type="submission" date="2016-10" db="EMBL/GenBank/DDBJ databases">
        <authorList>
            <person name="Benchimol M."/>
            <person name="Almeida L.G."/>
            <person name="Vasconcelos A.T."/>
            <person name="Perreira-Neves A."/>
            <person name="Rosa I.A."/>
            <person name="Tasca T."/>
            <person name="Bogo M.R."/>
            <person name="de Souza W."/>
        </authorList>
    </citation>
    <scope>NUCLEOTIDE SEQUENCE [LARGE SCALE GENOMIC DNA]</scope>
    <source>
        <strain evidence="1">K</strain>
    </source>
</reference>
<dbReference type="RefSeq" id="XP_068357207.1">
    <property type="nucleotide sequence ID" value="XM_068506174.1"/>
</dbReference>
<dbReference type="EMBL" id="MLAK01000805">
    <property type="protein sequence ID" value="OHT04071.1"/>
    <property type="molecule type" value="Genomic_DNA"/>
</dbReference>
<protein>
    <submittedName>
        <fullName evidence="1">Uncharacterized protein</fullName>
    </submittedName>
</protein>
<dbReference type="GeneID" id="94840878"/>
<evidence type="ECO:0000313" key="2">
    <source>
        <dbReference type="Proteomes" id="UP000179807"/>
    </source>
</evidence>
<gene>
    <name evidence="1" type="ORF">TRFO_28425</name>
</gene>